<reference evidence="1 2" key="1">
    <citation type="submission" date="2019-12" db="EMBL/GenBank/DDBJ databases">
        <authorList>
            <person name="Alioto T."/>
            <person name="Alioto T."/>
            <person name="Gomez Garrido J."/>
        </authorList>
    </citation>
    <scope>NUCLEOTIDE SEQUENCE [LARGE SCALE GENOMIC DNA]</scope>
</reference>
<protein>
    <submittedName>
        <fullName evidence="1">Uncharacterized protein</fullName>
    </submittedName>
</protein>
<name>A0A8S0VLM9_OLEEU</name>
<comment type="caution">
    <text evidence="1">The sequence shown here is derived from an EMBL/GenBank/DDBJ whole genome shotgun (WGS) entry which is preliminary data.</text>
</comment>
<organism evidence="1 2">
    <name type="scientific">Olea europaea subsp. europaea</name>
    <dbReference type="NCBI Taxonomy" id="158383"/>
    <lineage>
        <taxon>Eukaryota</taxon>
        <taxon>Viridiplantae</taxon>
        <taxon>Streptophyta</taxon>
        <taxon>Embryophyta</taxon>
        <taxon>Tracheophyta</taxon>
        <taxon>Spermatophyta</taxon>
        <taxon>Magnoliopsida</taxon>
        <taxon>eudicotyledons</taxon>
        <taxon>Gunneridae</taxon>
        <taxon>Pentapetalae</taxon>
        <taxon>asterids</taxon>
        <taxon>lamiids</taxon>
        <taxon>Lamiales</taxon>
        <taxon>Oleaceae</taxon>
        <taxon>Oleeae</taxon>
        <taxon>Olea</taxon>
    </lineage>
</organism>
<gene>
    <name evidence="1" type="ORF">OLEA9_A116562</name>
</gene>
<evidence type="ECO:0000313" key="2">
    <source>
        <dbReference type="Proteomes" id="UP000594638"/>
    </source>
</evidence>
<dbReference type="Gramene" id="OE9A116562T1">
    <property type="protein sequence ID" value="OE9A116562C1"/>
    <property type="gene ID" value="OE9A116562"/>
</dbReference>
<keyword evidence="2" id="KW-1185">Reference proteome</keyword>
<sequence>MVNHGIFMDAGVKEREWIVVGSCVAMMMTSDQERDDDYVDSKPCDDKMDVDIVEFNVELDETNVMEPDDDPPWKTLALAVSS</sequence>
<dbReference type="AlphaFoldDB" id="A0A8S0VLM9"/>
<proteinExistence type="predicted"/>
<evidence type="ECO:0000313" key="1">
    <source>
        <dbReference type="EMBL" id="CAA3030848.1"/>
    </source>
</evidence>
<accession>A0A8S0VLM9</accession>
<dbReference type="Proteomes" id="UP000594638">
    <property type="component" value="Unassembled WGS sequence"/>
</dbReference>
<dbReference type="EMBL" id="CACTIH010009398">
    <property type="protein sequence ID" value="CAA3030848.1"/>
    <property type="molecule type" value="Genomic_DNA"/>
</dbReference>